<comment type="caution">
    <text evidence="5">The sequence shown here is derived from an EMBL/GenBank/DDBJ whole genome shotgun (WGS) entry which is preliminary data.</text>
</comment>
<organism evidence="5 6">
    <name type="scientific">Planoprotostelium fungivorum</name>
    <dbReference type="NCBI Taxonomy" id="1890364"/>
    <lineage>
        <taxon>Eukaryota</taxon>
        <taxon>Amoebozoa</taxon>
        <taxon>Evosea</taxon>
        <taxon>Variosea</taxon>
        <taxon>Cavosteliida</taxon>
        <taxon>Cavosteliaceae</taxon>
        <taxon>Planoprotostelium</taxon>
    </lineage>
</organism>
<sequence length="562" mass="63795">MRLLIGKPCDLSLAGFVFSSDLSLTIVTNKTLAARGTNHAALSYIETLRECHCLQRHPQRLECSRHKRQRPTRLIQQMSTTTSPPILSWFLQVQSPLTRNNAVQLRTSDIEERFTPVTIQKRFSLPLASSSLEVSCSSTHVMRHIGCFCRNNGGFNLPNHNTNEMTDTIEATLPIDNRVSDEGRRSKVTQACSNCKRSHLSCDTGRPCKRCVQRKLSSTCTDSERKKRGRKPTDRDDSPPQPLSPSPVSKKANLRLSPSPILNPPFAGYNYLPSPTPHFDTSISNVSSLLQLFRQEQSQAHVNANPTLVVPKQEMKREHIDQLLDQLRSSYCMDSPFNIYSLAECHIDDHHARDPYYPDRTPSTEQHLIFLSQNAKLRGWQTETSWLSLKKSTETYRQIKREIMSLVGPEQVLEMREAFSYTLAWCKNGAACSDVPCIIWGHHGSVEFVNSAFVDLTGFCERLPSGLDRHLLLDLFQFETGGGDAQKEFEEKSTVMLPIQLRIWSNRKKLPLVTVINPLTQQEERFVDGTLCVSMKRDSLNIPNLFYAQFLPSPDVLKRVAR</sequence>
<evidence type="ECO:0000259" key="4">
    <source>
        <dbReference type="PROSITE" id="PS50048"/>
    </source>
</evidence>
<feature type="domain" description="Zn(2)-C6 fungal-type" evidence="4">
    <location>
        <begin position="191"/>
        <end position="222"/>
    </location>
</feature>
<dbReference type="SMART" id="SM00066">
    <property type="entry name" value="GAL4"/>
    <property type="match status" value="1"/>
</dbReference>
<evidence type="ECO:0000256" key="1">
    <source>
        <dbReference type="ARBA" id="ARBA00022723"/>
    </source>
</evidence>
<dbReference type="GO" id="GO:0008270">
    <property type="term" value="F:zinc ion binding"/>
    <property type="evidence" value="ECO:0007669"/>
    <property type="project" value="InterPro"/>
</dbReference>
<keyword evidence="6" id="KW-1185">Reference proteome</keyword>
<dbReference type="Proteomes" id="UP000241769">
    <property type="component" value="Unassembled WGS sequence"/>
</dbReference>
<accession>A0A2P6MN99</accession>
<keyword evidence="2" id="KW-0539">Nucleus</keyword>
<evidence type="ECO:0000313" key="6">
    <source>
        <dbReference type="Proteomes" id="UP000241769"/>
    </source>
</evidence>
<keyword evidence="1" id="KW-0479">Metal-binding</keyword>
<dbReference type="PROSITE" id="PS50048">
    <property type="entry name" value="ZN2_CY6_FUNGAL_2"/>
    <property type="match status" value="1"/>
</dbReference>
<dbReference type="InterPro" id="IPR036864">
    <property type="entry name" value="Zn2-C6_fun-type_DNA-bd_sf"/>
</dbReference>
<evidence type="ECO:0000256" key="3">
    <source>
        <dbReference type="SAM" id="MobiDB-lite"/>
    </source>
</evidence>
<protein>
    <recommendedName>
        <fullName evidence="4">Zn(2)-C6 fungal-type domain-containing protein</fullName>
    </recommendedName>
</protein>
<name>A0A2P6MN99_9EUKA</name>
<dbReference type="PANTHER" id="PTHR47659">
    <property type="entry name" value="ZN(II)2CYS6 TRANSCRIPTION FACTOR (EUROFUNG)-RELATED"/>
    <property type="match status" value="1"/>
</dbReference>
<gene>
    <name evidence="5" type="ORF">PROFUN_03503</name>
</gene>
<feature type="region of interest" description="Disordered" evidence="3">
    <location>
        <begin position="219"/>
        <end position="259"/>
    </location>
</feature>
<evidence type="ECO:0000313" key="5">
    <source>
        <dbReference type="EMBL" id="PRP73189.1"/>
    </source>
</evidence>
<dbReference type="Gene3D" id="4.10.240.10">
    <property type="entry name" value="Zn(2)-C6 fungal-type DNA-binding domain"/>
    <property type="match status" value="1"/>
</dbReference>
<dbReference type="OrthoDB" id="1555531at2759"/>
<dbReference type="InterPro" id="IPR001138">
    <property type="entry name" value="Zn2Cys6_DnaBD"/>
</dbReference>
<dbReference type="EMBL" id="MDYQ01000661">
    <property type="protein sequence ID" value="PRP73189.1"/>
    <property type="molecule type" value="Genomic_DNA"/>
</dbReference>
<evidence type="ECO:0000256" key="2">
    <source>
        <dbReference type="ARBA" id="ARBA00023242"/>
    </source>
</evidence>
<dbReference type="Pfam" id="PF00172">
    <property type="entry name" value="Zn_clus"/>
    <property type="match status" value="1"/>
</dbReference>
<reference evidence="5 6" key="1">
    <citation type="journal article" date="2018" name="Genome Biol. Evol.">
        <title>Multiple Roots of Fruiting Body Formation in Amoebozoa.</title>
        <authorList>
            <person name="Hillmann F."/>
            <person name="Forbes G."/>
            <person name="Novohradska S."/>
            <person name="Ferling I."/>
            <person name="Riege K."/>
            <person name="Groth M."/>
            <person name="Westermann M."/>
            <person name="Marz M."/>
            <person name="Spaller T."/>
            <person name="Winckler T."/>
            <person name="Schaap P."/>
            <person name="Glockner G."/>
        </authorList>
    </citation>
    <scope>NUCLEOTIDE SEQUENCE [LARGE SCALE GENOMIC DNA]</scope>
    <source>
        <strain evidence="5 6">Jena</strain>
    </source>
</reference>
<dbReference type="CDD" id="cd00067">
    <property type="entry name" value="GAL4"/>
    <property type="match status" value="1"/>
</dbReference>
<dbReference type="InParanoid" id="A0A2P6MN99"/>
<dbReference type="GO" id="GO:0000981">
    <property type="term" value="F:DNA-binding transcription factor activity, RNA polymerase II-specific"/>
    <property type="evidence" value="ECO:0007669"/>
    <property type="project" value="InterPro"/>
</dbReference>
<dbReference type="STRING" id="1890364.A0A2P6MN99"/>
<dbReference type="PANTHER" id="PTHR47659:SF7">
    <property type="entry name" value="FUNGAL TRANSCRIPTIONAL REGULATORY PROTEIN, N-TERMINAL DOMAIN-CONTAINING PROTEIN"/>
    <property type="match status" value="1"/>
</dbReference>
<dbReference type="InterPro" id="IPR050335">
    <property type="entry name" value="ERT1_acuK_gluconeogen_tf"/>
</dbReference>
<dbReference type="SUPFAM" id="SSF57701">
    <property type="entry name" value="Zn2/Cys6 DNA-binding domain"/>
    <property type="match status" value="1"/>
</dbReference>
<dbReference type="PROSITE" id="PS00463">
    <property type="entry name" value="ZN2_CY6_FUNGAL_1"/>
    <property type="match status" value="1"/>
</dbReference>
<proteinExistence type="predicted"/>
<dbReference type="AlphaFoldDB" id="A0A2P6MN99"/>